<evidence type="ECO:0000256" key="1">
    <source>
        <dbReference type="ARBA" id="ARBA00022737"/>
    </source>
</evidence>
<dbReference type="InterPro" id="IPR036873">
    <property type="entry name" value="Rhodanese-like_dom_sf"/>
</dbReference>
<evidence type="ECO:0000259" key="2">
    <source>
        <dbReference type="PROSITE" id="PS50206"/>
    </source>
</evidence>
<keyword evidence="3" id="KW-0808">Transferase</keyword>
<protein>
    <submittedName>
        <fullName evidence="3">Rhodanese-related sulfurtransferase</fullName>
    </submittedName>
</protein>
<dbReference type="PANTHER" id="PTHR43855:SF1">
    <property type="entry name" value="THIOSULFATE SULFURTRANSFERASE"/>
    <property type="match status" value="1"/>
</dbReference>
<dbReference type="GO" id="GO:0016740">
    <property type="term" value="F:transferase activity"/>
    <property type="evidence" value="ECO:0007669"/>
    <property type="project" value="UniProtKB-KW"/>
</dbReference>
<name>A0A419N918_9GAMM</name>
<dbReference type="SUPFAM" id="SSF52821">
    <property type="entry name" value="Rhodanese/Cell cycle control phosphatase"/>
    <property type="match status" value="4"/>
</dbReference>
<evidence type="ECO:0000313" key="4">
    <source>
        <dbReference type="Proteomes" id="UP000284908"/>
    </source>
</evidence>
<keyword evidence="1" id="KW-0677">Repeat</keyword>
<dbReference type="Proteomes" id="UP000284908">
    <property type="component" value="Unassembled WGS sequence"/>
</dbReference>
<dbReference type="Pfam" id="PF00581">
    <property type="entry name" value="Rhodanese"/>
    <property type="match status" value="4"/>
</dbReference>
<dbReference type="InterPro" id="IPR001763">
    <property type="entry name" value="Rhodanese-like_dom"/>
</dbReference>
<dbReference type="PANTHER" id="PTHR43855">
    <property type="entry name" value="THIOSULFATE SULFURTRANSFERASE"/>
    <property type="match status" value="1"/>
</dbReference>
<feature type="domain" description="Rhodanese" evidence="2">
    <location>
        <begin position="152"/>
        <end position="243"/>
    </location>
</feature>
<sequence length="541" mass="59521">MTDLHSWPLRHFSKLHDALREGQEVALVDVREEAAFATGHPLFAANLSLSKLELDVLDRIPERRTAITLYDNGEFYDEARGERKAVRAAEFLKSLGYQNIALLAGDLAGWREAGGEIFIDVNAPGKAFGEWVEHHYHTPSLSAEQVLALQQQGANIAVLDVRRFDEFQTMSIPGGVSVPGGELALRIRDVVPDEKTHIVINCAGRTRSIIGTQSLINAGVTQPVTALRNGTIGWTLAGQTLANNQLAHFPQLSESAREFALEGSQALAIRAGVRSVTLSQIHDWQSDDSRTLYLFDVRTAEEFRAGHLAGSRHVPGGQLVQETDHTASVRGARIVLVDNDGVRARMAASWLAQMNWEVYVADVQPENLTEQGDWQARVAPAPAVESVKPEQLLNWLSDENTGVLDLTTSANFLNRRIPGAVWTTRANIPQIIAAQPDKQRWVITCTSGLLARYAVTEVAALTGKEVYLLEKGTVGWIAAGLPLERGESEYLDNAQDRYKRPYEGTHVSPQAMQDYLDWEYGLVAQLEKDGTHGFTLLAGQA</sequence>
<dbReference type="InterPro" id="IPR051126">
    <property type="entry name" value="Thiosulfate_sulfurtransferase"/>
</dbReference>
<proteinExistence type="predicted"/>
<feature type="domain" description="Rhodanese" evidence="2">
    <location>
        <begin position="21"/>
        <end position="119"/>
    </location>
</feature>
<dbReference type="OrthoDB" id="9789585at2"/>
<evidence type="ECO:0000313" key="3">
    <source>
        <dbReference type="EMBL" id="RJT44003.1"/>
    </source>
</evidence>
<dbReference type="EMBL" id="RAHH01000012">
    <property type="protein sequence ID" value="RJT44003.1"/>
    <property type="molecule type" value="Genomic_DNA"/>
</dbReference>
<dbReference type="Gene3D" id="3.40.250.10">
    <property type="entry name" value="Rhodanese-like domain"/>
    <property type="match status" value="4"/>
</dbReference>
<gene>
    <name evidence="3" type="ORF">D6C13_11700</name>
</gene>
<dbReference type="PROSITE" id="PS50206">
    <property type="entry name" value="RHODANESE_3"/>
    <property type="match status" value="3"/>
</dbReference>
<feature type="domain" description="Rhodanese" evidence="2">
    <location>
        <begin position="288"/>
        <end position="485"/>
    </location>
</feature>
<dbReference type="CDD" id="cd01534">
    <property type="entry name" value="4RHOD_Repeat_3"/>
    <property type="match status" value="1"/>
</dbReference>
<keyword evidence="4" id="KW-1185">Reference proteome</keyword>
<organism evidence="3 4">
    <name type="scientific">Rahnella woolbedingensis</name>
    <dbReference type="NCBI Taxonomy" id="1510574"/>
    <lineage>
        <taxon>Bacteria</taxon>
        <taxon>Pseudomonadati</taxon>
        <taxon>Pseudomonadota</taxon>
        <taxon>Gammaproteobacteria</taxon>
        <taxon>Enterobacterales</taxon>
        <taxon>Yersiniaceae</taxon>
        <taxon>Rahnella</taxon>
    </lineage>
</organism>
<accession>A0A419N918</accession>
<comment type="caution">
    <text evidence="3">The sequence shown here is derived from an EMBL/GenBank/DDBJ whole genome shotgun (WGS) entry which is preliminary data.</text>
</comment>
<reference evidence="3 4" key="1">
    <citation type="submission" date="2018-09" db="EMBL/GenBank/DDBJ databases">
        <authorList>
            <person name="Le Fleche-Mateos A."/>
        </authorList>
    </citation>
    <scope>NUCLEOTIDE SEQUENCE [LARGE SCALE GENOMIC DNA]</scope>
    <source>
        <strain evidence="3 4">DSM 27399</strain>
    </source>
</reference>
<dbReference type="SMART" id="SM00450">
    <property type="entry name" value="RHOD"/>
    <property type="match status" value="4"/>
</dbReference>
<dbReference type="AlphaFoldDB" id="A0A419N918"/>
<dbReference type="RefSeq" id="WP_120132920.1">
    <property type="nucleotide sequence ID" value="NZ_RAHH01000012.1"/>
</dbReference>